<organism evidence="2 3">
    <name type="scientific">Oryza sativa subsp. japonica</name>
    <name type="common">Rice</name>
    <dbReference type="NCBI Taxonomy" id="39947"/>
    <lineage>
        <taxon>Eukaryota</taxon>
        <taxon>Viridiplantae</taxon>
        <taxon>Streptophyta</taxon>
        <taxon>Embryophyta</taxon>
        <taxon>Tracheophyta</taxon>
        <taxon>Spermatophyta</taxon>
        <taxon>Magnoliopsida</taxon>
        <taxon>Liliopsida</taxon>
        <taxon>Poales</taxon>
        <taxon>Poaceae</taxon>
        <taxon>BOP clade</taxon>
        <taxon>Oryzoideae</taxon>
        <taxon>Oryzeae</taxon>
        <taxon>Oryzinae</taxon>
        <taxon>Oryza</taxon>
        <taxon>Oryza sativa</taxon>
    </lineage>
</organism>
<feature type="region of interest" description="Disordered" evidence="1">
    <location>
        <begin position="56"/>
        <end position="77"/>
    </location>
</feature>
<evidence type="ECO:0000256" key="1">
    <source>
        <dbReference type="SAM" id="MobiDB-lite"/>
    </source>
</evidence>
<dbReference type="EMBL" id="AP005723">
    <property type="protein sequence ID" value="BAD54620.1"/>
    <property type="molecule type" value="Genomic_DNA"/>
</dbReference>
<reference evidence="3" key="2">
    <citation type="journal article" date="2008" name="Nucleic Acids Res.">
        <title>The rice annotation project database (RAP-DB): 2008 update.</title>
        <authorList>
            <consortium name="The rice annotation project (RAP)"/>
        </authorList>
    </citation>
    <scope>GENOME REANNOTATION</scope>
    <source>
        <strain evidence="3">cv. Nipponbare</strain>
    </source>
</reference>
<gene>
    <name evidence="2" type="primary">OSJNBa0001B21.26</name>
</gene>
<name>Q5Z5E9_ORYSJ</name>
<protein>
    <submittedName>
        <fullName evidence="2">Uncharacterized protein</fullName>
    </submittedName>
</protein>
<evidence type="ECO:0000313" key="3">
    <source>
        <dbReference type="Proteomes" id="UP000000763"/>
    </source>
</evidence>
<accession>Q5Z5E9</accession>
<sequence length="151" mass="16539">MENGNARFVPYIRRLVRLTLTATRARTVQIDFPVAWAIMGLGFSRGLVNERASPGWHFPPRHHRSRPTPSSSGCRTRDGGGALAATFRIPPQLERTQQVGRGLAPSGGVLHLVLFVAVLCRLLNQRRLARTVASNDDGRNPMGVNMGSSMV</sequence>
<reference evidence="3" key="1">
    <citation type="journal article" date="2005" name="Nature">
        <title>The map-based sequence of the rice genome.</title>
        <authorList>
            <consortium name="International rice genome sequencing project (IRGSP)"/>
            <person name="Matsumoto T."/>
            <person name="Wu J."/>
            <person name="Kanamori H."/>
            <person name="Katayose Y."/>
            <person name="Fujisawa M."/>
            <person name="Namiki N."/>
            <person name="Mizuno H."/>
            <person name="Yamamoto K."/>
            <person name="Antonio B.A."/>
            <person name="Baba T."/>
            <person name="Sakata K."/>
            <person name="Nagamura Y."/>
            <person name="Aoki H."/>
            <person name="Arikawa K."/>
            <person name="Arita K."/>
            <person name="Bito T."/>
            <person name="Chiden Y."/>
            <person name="Fujitsuka N."/>
            <person name="Fukunaka R."/>
            <person name="Hamada M."/>
            <person name="Harada C."/>
            <person name="Hayashi A."/>
            <person name="Hijishita S."/>
            <person name="Honda M."/>
            <person name="Hosokawa S."/>
            <person name="Ichikawa Y."/>
            <person name="Idonuma A."/>
            <person name="Iijima M."/>
            <person name="Ikeda M."/>
            <person name="Ikeno M."/>
            <person name="Ito K."/>
            <person name="Ito S."/>
            <person name="Ito T."/>
            <person name="Ito Y."/>
            <person name="Ito Y."/>
            <person name="Iwabuchi A."/>
            <person name="Kamiya K."/>
            <person name="Karasawa W."/>
            <person name="Kurita K."/>
            <person name="Katagiri S."/>
            <person name="Kikuta A."/>
            <person name="Kobayashi H."/>
            <person name="Kobayashi N."/>
            <person name="Machita K."/>
            <person name="Maehara T."/>
            <person name="Masukawa M."/>
            <person name="Mizubayashi T."/>
            <person name="Mukai Y."/>
            <person name="Nagasaki H."/>
            <person name="Nagata Y."/>
            <person name="Naito S."/>
            <person name="Nakashima M."/>
            <person name="Nakama Y."/>
            <person name="Nakamichi Y."/>
            <person name="Nakamura M."/>
            <person name="Meguro A."/>
            <person name="Negishi M."/>
            <person name="Ohta I."/>
            <person name="Ohta T."/>
            <person name="Okamoto M."/>
            <person name="Ono N."/>
            <person name="Saji S."/>
            <person name="Sakaguchi M."/>
            <person name="Sakai K."/>
            <person name="Shibata M."/>
            <person name="Shimokawa T."/>
            <person name="Song J."/>
            <person name="Takazaki Y."/>
            <person name="Terasawa K."/>
            <person name="Tsugane M."/>
            <person name="Tsuji K."/>
            <person name="Ueda S."/>
            <person name="Waki K."/>
            <person name="Yamagata H."/>
            <person name="Yamamoto M."/>
            <person name="Yamamoto S."/>
            <person name="Yamane H."/>
            <person name="Yoshiki S."/>
            <person name="Yoshihara R."/>
            <person name="Yukawa K."/>
            <person name="Zhong H."/>
            <person name="Yano M."/>
            <person name="Yuan Q."/>
            <person name="Ouyang S."/>
            <person name="Liu J."/>
            <person name="Jones K.M."/>
            <person name="Gansberger K."/>
            <person name="Moffat K."/>
            <person name="Hill J."/>
            <person name="Bera J."/>
            <person name="Fadrosh D."/>
            <person name="Jin S."/>
            <person name="Johri S."/>
            <person name="Kim M."/>
            <person name="Overton L."/>
            <person name="Reardon M."/>
            <person name="Tsitrin T."/>
            <person name="Vuong H."/>
            <person name="Weaver B."/>
            <person name="Ciecko A."/>
            <person name="Tallon L."/>
            <person name="Jackson J."/>
            <person name="Pai G."/>
            <person name="Aken S.V."/>
            <person name="Utterback T."/>
            <person name="Reidmuller S."/>
            <person name="Feldblyum T."/>
            <person name="Hsiao J."/>
            <person name="Zismann V."/>
            <person name="Iobst S."/>
            <person name="de Vazeille A.R."/>
            <person name="Buell C.R."/>
            <person name="Ying K."/>
            <person name="Li Y."/>
            <person name="Lu T."/>
            <person name="Huang Y."/>
            <person name="Zhao Q."/>
            <person name="Feng Q."/>
            <person name="Zhang L."/>
            <person name="Zhu J."/>
            <person name="Weng Q."/>
            <person name="Mu J."/>
            <person name="Lu Y."/>
            <person name="Fan D."/>
            <person name="Liu Y."/>
            <person name="Guan J."/>
            <person name="Zhang Y."/>
            <person name="Yu S."/>
            <person name="Liu X."/>
            <person name="Zhang Y."/>
            <person name="Hong G."/>
            <person name="Han B."/>
            <person name="Choisne N."/>
            <person name="Demange N."/>
            <person name="Orjeda G."/>
            <person name="Samain S."/>
            <person name="Cattolico L."/>
            <person name="Pelletier E."/>
            <person name="Couloux A."/>
            <person name="Segurens B."/>
            <person name="Wincker P."/>
            <person name="D'Hont A."/>
            <person name="Scarpelli C."/>
            <person name="Weissenbach J."/>
            <person name="Salanoubat M."/>
            <person name="Quetier F."/>
            <person name="Yu Y."/>
            <person name="Kim H.R."/>
            <person name="Rambo T."/>
            <person name="Currie J."/>
            <person name="Collura K."/>
            <person name="Luo M."/>
            <person name="Yang T."/>
            <person name="Ammiraju J.S.S."/>
            <person name="Engler F."/>
            <person name="Soderlund C."/>
            <person name="Wing R.A."/>
            <person name="Palmer L.E."/>
            <person name="de la Bastide M."/>
            <person name="Spiegel L."/>
            <person name="Nascimento L."/>
            <person name="Zutavern T."/>
            <person name="O'Shaughnessy A."/>
            <person name="Dike S."/>
            <person name="Dedhia N."/>
            <person name="Preston R."/>
            <person name="Balija V."/>
            <person name="McCombie W.R."/>
            <person name="Chow T."/>
            <person name="Chen H."/>
            <person name="Chung M."/>
            <person name="Chen C."/>
            <person name="Shaw J."/>
            <person name="Wu H."/>
            <person name="Hsiao K."/>
            <person name="Chao Y."/>
            <person name="Chu M."/>
            <person name="Cheng C."/>
            <person name="Hour A."/>
            <person name="Lee P."/>
            <person name="Lin S."/>
            <person name="Lin Y."/>
            <person name="Liou J."/>
            <person name="Liu S."/>
            <person name="Hsing Y."/>
            <person name="Raghuvanshi S."/>
            <person name="Mohanty A."/>
            <person name="Bharti A.K."/>
            <person name="Gaur A."/>
            <person name="Gupta V."/>
            <person name="Kumar D."/>
            <person name="Ravi V."/>
            <person name="Vij S."/>
            <person name="Kapur A."/>
            <person name="Khurana P."/>
            <person name="Khurana P."/>
            <person name="Khurana J.P."/>
            <person name="Tyagi A.K."/>
            <person name="Gaikwad K."/>
            <person name="Singh A."/>
            <person name="Dalal V."/>
            <person name="Srivastava S."/>
            <person name="Dixit A."/>
            <person name="Pal A.K."/>
            <person name="Ghazi I.A."/>
            <person name="Yadav M."/>
            <person name="Pandit A."/>
            <person name="Bhargava A."/>
            <person name="Sureshbabu K."/>
            <person name="Batra K."/>
            <person name="Sharma T.R."/>
            <person name="Mohapatra T."/>
            <person name="Singh N.K."/>
            <person name="Messing J."/>
            <person name="Nelson A.B."/>
            <person name="Fuks G."/>
            <person name="Kavchok S."/>
            <person name="Keizer G."/>
            <person name="Linton E."/>
            <person name="Llaca V."/>
            <person name="Song R."/>
            <person name="Tanyolac B."/>
            <person name="Young S."/>
            <person name="Ho-Il K."/>
            <person name="Hahn J.H."/>
            <person name="Sangsakoo G."/>
            <person name="Vanavichit A."/>
            <person name="de Mattos Luiz.A.T."/>
            <person name="Zimmer P.D."/>
            <person name="Malone G."/>
            <person name="Dellagostin O."/>
            <person name="de Oliveira A.C."/>
            <person name="Bevan M."/>
            <person name="Bancroft I."/>
            <person name="Minx P."/>
            <person name="Cordum H."/>
            <person name="Wilson R."/>
            <person name="Cheng Z."/>
            <person name="Jin W."/>
            <person name="Jiang J."/>
            <person name="Leong S.A."/>
            <person name="Iwama H."/>
            <person name="Gojobori T."/>
            <person name="Itoh T."/>
            <person name="Niimura Y."/>
            <person name="Fujii Y."/>
            <person name="Habara T."/>
            <person name="Sakai H."/>
            <person name="Sato Y."/>
            <person name="Wilson G."/>
            <person name="Kumar K."/>
            <person name="McCouch S."/>
            <person name="Juretic N."/>
            <person name="Hoen D."/>
            <person name="Wright S."/>
            <person name="Bruskiewich R."/>
            <person name="Bureau T."/>
            <person name="Miyao A."/>
            <person name="Hirochika H."/>
            <person name="Nishikawa T."/>
            <person name="Kadowaki K."/>
            <person name="Sugiura M."/>
            <person name="Burr B."/>
            <person name="Sasaki T."/>
        </authorList>
    </citation>
    <scope>NUCLEOTIDE SEQUENCE [LARGE SCALE GENOMIC DNA]</scope>
    <source>
        <strain evidence="3">cv. Nipponbare</strain>
    </source>
</reference>
<proteinExistence type="predicted"/>
<dbReference type="Proteomes" id="UP000000763">
    <property type="component" value="Chromosome 6"/>
</dbReference>
<dbReference type="AlphaFoldDB" id="Q5Z5E9"/>
<evidence type="ECO:0000313" key="2">
    <source>
        <dbReference type="EMBL" id="BAD54620.1"/>
    </source>
</evidence>